<dbReference type="AlphaFoldDB" id="A0A061IFT9"/>
<evidence type="ECO:0000313" key="3">
    <source>
        <dbReference type="EMBL" id="ERE84607.1"/>
    </source>
</evidence>
<dbReference type="EMBL" id="KE667872">
    <property type="protein sequence ID" value="ERE84607.1"/>
    <property type="molecule type" value="Genomic_DNA"/>
</dbReference>
<feature type="compositionally biased region" description="Basic and acidic residues" evidence="2">
    <location>
        <begin position="82"/>
        <end position="97"/>
    </location>
</feature>
<feature type="region of interest" description="Disordered" evidence="2">
    <location>
        <begin position="1"/>
        <end position="32"/>
    </location>
</feature>
<sequence>MAGVCSRDVNSAGVNTPRDCQGPGKSPTSIHKKRTDMRVWEVFAYTHRERKRLLLHPPEERMGRRQYKSTFNNRKINMTSPETRDPTPARPEQHNANEAEENDLKNIFMKMIEGLKEDMRKSLKEMEEKTNQKVQDINKSILVNTGNNVVSSNKIHHYCTAQASVPFPYMYDEF</sequence>
<proteinExistence type="predicted"/>
<dbReference type="Proteomes" id="UP000030759">
    <property type="component" value="Unassembled WGS sequence"/>
</dbReference>
<feature type="compositionally biased region" description="Polar residues" evidence="2">
    <location>
        <begin position="68"/>
        <end position="81"/>
    </location>
</feature>
<keyword evidence="1" id="KW-0175">Coiled coil</keyword>
<protein>
    <submittedName>
        <fullName evidence="3">Putative transposase</fullName>
    </submittedName>
</protein>
<accession>A0A061IFT9</accession>
<feature type="coiled-coil region" evidence="1">
    <location>
        <begin position="109"/>
        <end position="136"/>
    </location>
</feature>
<evidence type="ECO:0000256" key="2">
    <source>
        <dbReference type="SAM" id="MobiDB-lite"/>
    </source>
</evidence>
<evidence type="ECO:0000256" key="1">
    <source>
        <dbReference type="SAM" id="Coils"/>
    </source>
</evidence>
<name>A0A061IFT9_CRIGR</name>
<organism evidence="3">
    <name type="scientific">Cricetulus griseus</name>
    <name type="common">Chinese hamster</name>
    <name type="synonym">Cricetulus barabensis griseus</name>
    <dbReference type="NCBI Taxonomy" id="10029"/>
    <lineage>
        <taxon>Eukaryota</taxon>
        <taxon>Metazoa</taxon>
        <taxon>Chordata</taxon>
        <taxon>Craniata</taxon>
        <taxon>Vertebrata</taxon>
        <taxon>Euteleostomi</taxon>
        <taxon>Mammalia</taxon>
        <taxon>Eutheria</taxon>
        <taxon>Euarchontoglires</taxon>
        <taxon>Glires</taxon>
        <taxon>Rodentia</taxon>
        <taxon>Myomorpha</taxon>
        <taxon>Muroidea</taxon>
        <taxon>Cricetidae</taxon>
        <taxon>Cricetinae</taxon>
        <taxon>Cricetulus</taxon>
    </lineage>
</organism>
<reference evidence="3" key="1">
    <citation type="submission" date="2013-03" db="EMBL/GenBank/DDBJ databases">
        <title>Chinese hamster genome sequenced from sorted chromosomes.</title>
        <authorList>
            <person name="Brinkrolf K."/>
            <person name="Rupp O."/>
            <person name="Laux H."/>
            <person name="Kollin F."/>
            <person name="Ernst W."/>
            <person name="Linke B."/>
            <person name="Kofler R."/>
            <person name="Romand S."/>
            <person name="Hesse F."/>
            <person name="Budach W.E."/>
            <person name="Galosy S."/>
            <person name="Muller D."/>
            <person name="Noll T."/>
            <person name="Wienberg J."/>
            <person name="Jostock T."/>
            <person name="Leonard M."/>
            <person name="Grillari J."/>
            <person name="Tauch A."/>
            <person name="Goesmann A."/>
            <person name="Helk B."/>
            <person name="Mott J.E."/>
            <person name="Puehler A."/>
            <person name="Borth N."/>
        </authorList>
    </citation>
    <scope>NUCLEOTIDE SEQUENCE</scope>
    <source>
        <strain evidence="3">17A/GY</strain>
    </source>
</reference>
<feature type="region of interest" description="Disordered" evidence="2">
    <location>
        <begin position="58"/>
        <end position="102"/>
    </location>
</feature>
<gene>
    <name evidence="3" type="ORF">H671_2g5830</name>
</gene>